<reference evidence="4" key="1">
    <citation type="journal article" date="2019" name="Int. J. Syst. Evol. Microbiol.">
        <title>The Global Catalogue of Microorganisms (GCM) 10K type strain sequencing project: providing services to taxonomists for standard genome sequencing and annotation.</title>
        <authorList>
            <consortium name="The Broad Institute Genomics Platform"/>
            <consortium name="The Broad Institute Genome Sequencing Center for Infectious Disease"/>
            <person name="Wu L."/>
            <person name="Ma J."/>
        </authorList>
    </citation>
    <scope>NUCLEOTIDE SEQUENCE [LARGE SCALE GENOMIC DNA]</scope>
    <source>
        <strain evidence="4">JCM 17459</strain>
    </source>
</reference>
<keyword evidence="1" id="KW-0472">Membrane</keyword>
<name>A0ABP8EYR1_9MICO</name>
<proteinExistence type="predicted"/>
<feature type="signal peptide" evidence="2">
    <location>
        <begin position="1"/>
        <end position="19"/>
    </location>
</feature>
<dbReference type="Proteomes" id="UP001499841">
    <property type="component" value="Unassembled WGS sequence"/>
</dbReference>
<keyword evidence="1" id="KW-0812">Transmembrane</keyword>
<dbReference type="EMBL" id="BAABBA010000019">
    <property type="protein sequence ID" value="GAA4288937.1"/>
    <property type="molecule type" value="Genomic_DNA"/>
</dbReference>
<evidence type="ECO:0000313" key="3">
    <source>
        <dbReference type="EMBL" id="GAA4288937.1"/>
    </source>
</evidence>
<gene>
    <name evidence="3" type="ORF">GCM10022262_32970</name>
</gene>
<keyword evidence="2" id="KW-0732">Signal</keyword>
<accession>A0ABP8EYR1</accession>
<evidence type="ECO:0000256" key="2">
    <source>
        <dbReference type="SAM" id="SignalP"/>
    </source>
</evidence>
<feature type="transmembrane region" description="Helical" evidence="1">
    <location>
        <begin position="212"/>
        <end position="233"/>
    </location>
</feature>
<sequence>MRFLVGMFAFAGAAGGAGALGAAVTQGSVEDAFFDGAMVGLAAVAVWAIYAVLVLGVLWVMGLGPDEVVSGAGRRRSGRHVGSPEMPGWRRRGHDPLVPVSLIAVFAVLGVVFAGVSLWTWHAEEPFRGDMATAHAEVLAWDDGWLGLGDRELVVRFVDAGTAVTARVRAEDVVEEAVFAPGGHLTVEYPPDAPHQARPAGTAETRAEDVGLALWAAGVSSLLALVSALGRLIGRRGPQPGGAPAAAT</sequence>
<feature type="transmembrane region" description="Helical" evidence="1">
    <location>
        <begin position="37"/>
        <end position="60"/>
    </location>
</feature>
<keyword evidence="1" id="KW-1133">Transmembrane helix</keyword>
<evidence type="ECO:0000313" key="4">
    <source>
        <dbReference type="Proteomes" id="UP001499841"/>
    </source>
</evidence>
<feature type="transmembrane region" description="Helical" evidence="1">
    <location>
        <begin position="97"/>
        <end position="121"/>
    </location>
</feature>
<protein>
    <recommendedName>
        <fullName evidence="5">DUF3592 domain-containing protein</fullName>
    </recommendedName>
</protein>
<evidence type="ECO:0008006" key="5">
    <source>
        <dbReference type="Google" id="ProtNLM"/>
    </source>
</evidence>
<keyword evidence="4" id="KW-1185">Reference proteome</keyword>
<organism evidence="3 4">
    <name type="scientific">Georgenia daeguensis</name>
    <dbReference type="NCBI Taxonomy" id="908355"/>
    <lineage>
        <taxon>Bacteria</taxon>
        <taxon>Bacillati</taxon>
        <taxon>Actinomycetota</taxon>
        <taxon>Actinomycetes</taxon>
        <taxon>Micrococcales</taxon>
        <taxon>Bogoriellaceae</taxon>
        <taxon>Georgenia</taxon>
    </lineage>
</organism>
<evidence type="ECO:0000256" key="1">
    <source>
        <dbReference type="SAM" id="Phobius"/>
    </source>
</evidence>
<comment type="caution">
    <text evidence="3">The sequence shown here is derived from an EMBL/GenBank/DDBJ whole genome shotgun (WGS) entry which is preliminary data.</text>
</comment>
<feature type="chain" id="PRO_5045746198" description="DUF3592 domain-containing protein" evidence="2">
    <location>
        <begin position="20"/>
        <end position="248"/>
    </location>
</feature>